<keyword evidence="4 6" id="KW-1133">Transmembrane helix</keyword>
<keyword evidence="8" id="KW-1185">Reference proteome</keyword>
<evidence type="ECO:0000313" key="8">
    <source>
        <dbReference type="Proteomes" id="UP000287243"/>
    </source>
</evidence>
<dbReference type="OrthoDB" id="9788795at2"/>
<keyword evidence="5 6" id="KW-0472">Membrane</keyword>
<evidence type="ECO:0000256" key="2">
    <source>
        <dbReference type="ARBA" id="ARBA00022475"/>
    </source>
</evidence>
<keyword evidence="3 6" id="KW-0812">Transmembrane</keyword>
<feature type="transmembrane region" description="Helical" evidence="6">
    <location>
        <begin position="148"/>
        <end position="167"/>
    </location>
</feature>
<evidence type="ECO:0000256" key="4">
    <source>
        <dbReference type="ARBA" id="ARBA00022989"/>
    </source>
</evidence>
<feature type="transmembrane region" description="Helical" evidence="6">
    <location>
        <begin position="114"/>
        <end position="136"/>
    </location>
</feature>
<feature type="transmembrane region" description="Helical" evidence="6">
    <location>
        <begin position="7"/>
        <end position="27"/>
    </location>
</feature>
<dbReference type="PANTHER" id="PTHR40277">
    <property type="entry name" value="BLL5419 PROTEIN"/>
    <property type="match status" value="1"/>
</dbReference>
<evidence type="ECO:0000313" key="7">
    <source>
        <dbReference type="EMBL" id="QAT16612.1"/>
    </source>
</evidence>
<dbReference type="Pfam" id="PF03706">
    <property type="entry name" value="LPG_synthase_TM"/>
    <property type="match status" value="1"/>
</dbReference>
<protein>
    <recommendedName>
        <fullName evidence="9">Flippase-like domain-containing protein</fullName>
    </recommendedName>
</protein>
<dbReference type="EMBL" id="CP019384">
    <property type="protein sequence ID" value="QAT16612.1"/>
    <property type="molecule type" value="Genomic_DNA"/>
</dbReference>
<evidence type="ECO:0000256" key="6">
    <source>
        <dbReference type="SAM" id="Phobius"/>
    </source>
</evidence>
<dbReference type="Proteomes" id="UP000287243">
    <property type="component" value="Chromosome"/>
</dbReference>
<dbReference type="GO" id="GO:0005886">
    <property type="term" value="C:plasma membrane"/>
    <property type="evidence" value="ECO:0007669"/>
    <property type="project" value="UniProtKB-SubCell"/>
</dbReference>
<feature type="transmembrane region" description="Helical" evidence="6">
    <location>
        <begin position="76"/>
        <end position="94"/>
    </location>
</feature>
<dbReference type="RefSeq" id="WP_128699248.1">
    <property type="nucleotide sequence ID" value="NZ_CP019384.1"/>
</dbReference>
<evidence type="ECO:0008006" key="9">
    <source>
        <dbReference type="Google" id="ProtNLM"/>
    </source>
</evidence>
<organism evidence="7 8">
    <name type="scientific">Velamenicoccus archaeovorus</name>
    <dbReference type="NCBI Taxonomy" id="1930593"/>
    <lineage>
        <taxon>Bacteria</taxon>
        <taxon>Pseudomonadati</taxon>
        <taxon>Candidatus Omnitrophota</taxon>
        <taxon>Candidatus Velamenicoccus</taxon>
    </lineage>
</organism>
<dbReference type="NCBIfam" id="TIGR00374">
    <property type="entry name" value="flippase-like domain"/>
    <property type="match status" value="1"/>
</dbReference>
<evidence type="ECO:0000256" key="5">
    <source>
        <dbReference type="ARBA" id="ARBA00023136"/>
    </source>
</evidence>
<dbReference type="AlphaFoldDB" id="A0A410P3D5"/>
<dbReference type="KEGG" id="vai:BU251_02125"/>
<gene>
    <name evidence="7" type="ORF">BU251_02125</name>
</gene>
<sequence>MKKTASYLLRIGITAGLLILLFFRTPLKKIVSIVLQADFYWLLGAFLLFFFLNVLVFLRWFLLLRGRGIHVFPPRLFLSYLVSLFFNLIFPSTIGGDAVRTLDISRHTQRHSSGILASVVLDRVSGFLGLVTVLIFSLAFGYKVFNDASIFLATGILLFLVLVFCGMMFSGRFFGLLAACIPFGGVRGYFEKIHKETKAYKGQRSVLWMSWIISSLTHVGLAFTYYLTARAFGLDYSLIYFLIFVPMITAFSSLPVSIGGLGVRDAASVFVFAKIGIAAEKAFAISLMNFGYTFLLGLLGAAGYVFILYRRRV</sequence>
<feature type="transmembrane region" description="Helical" evidence="6">
    <location>
        <begin position="39"/>
        <end position="64"/>
    </location>
</feature>
<feature type="transmembrane region" description="Helical" evidence="6">
    <location>
        <begin position="290"/>
        <end position="309"/>
    </location>
</feature>
<evidence type="ECO:0000256" key="3">
    <source>
        <dbReference type="ARBA" id="ARBA00022692"/>
    </source>
</evidence>
<evidence type="ECO:0000256" key="1">
    <source>
        <dbReference type="ARBA" id="ARBA00004651"/>
    </source>
</evidence>
<comment type="subcellular location">
    <subcellularLocation>
        <location evidence="1">Cell membrane</location>
        <topology evidence="1">Multi-pass membrane protein</topology>
    </subcellularLocation>
</comment>
<keyword evidence="2" id="KW-1003">Cell membrane</keyword>
<feature type="transmembrane region" description="Helical" evidence="6">
    <location>
        <begin position="206"/>
        <end position="226"/>
    </location>
</feature>
<dbReference type="InterPro" id="IPR022791">
    <property type="entry name" value="L-PG_synthase/AglD"/>
</dbReference>
<name>A0A410P3D5_VELA1</name>
<dbReference type="PANTHER" id="PTHR40277:SF1">
    <property type="entry name" value="BLL5419 PROTEIN"/>
    <property type="match status" value="1"/>
</dbReference>
<feature type="transmembrane region" description="Helical" evidence="6">
    <location>
        <begin position="238"/>
        <end position="259"/>
    </location>
</feature>
<proteinExistence type="predicted"/>
<reference evidence="7 8" key="1">
    <citation type="submission" date="2017-01" db="EMBL/GenBank/DDBJ databases">
        <title>First insights into the biology of 'candidatus Vampirococcus archaeovorus'.</title>
        <authorList>
            <person name="Kizina J."/>
            <person name="Jordan S."/>
            <person name="Stueber K."/>
            <person name="Reinhardt R."/>
            <person name="Harder J."/>
        </authorList>
    </citation>
    <scope>NUCLEOTIDE SEQUENCE [LARGE SCALE GENOMIC DNA]</scope>
    <source>
        <strain evidence="7 8">LiM</strain>
    </source>
</reference>
<accession>A0A410P3D5</accession>